<evidence type="ECO:0000256" key="1">
    <source>
        <dbReference type="SAM" id="Phobius"/>
    </source>
</evidence>
<protein>
    <submittedName>
        <fullName evidence="2">Uncharacterized protein</fullName>
    </submittedName>
</protein>
<reference evidence="2" key="1">
    <citation type="submission" date="2020-07" db="EMBL/GenBank/DDBJ databases">
        <authorList>
            <person name="Lin J."/>
        </authorList>
    </citation>
    <scope>NUCLEOTIDE SEQUENCE</scope>
</reference>
<keyword evidence="1" id="KW-0472">Membrane</keyword>
<evidence type="ECO:0000313" key="2">
    <source>
        <dbReference type="EMBL" id="CAD1831519.1"/>
    </source>
</evidence>
<name>A0A6V7PL07_ANACO</name>
<dbReference type="EMBL" id="LR862149">
    <property type="protein sequence ID" value="CAD1831519.1"/>
    <property type="molecule type" value="Genomic_DNA"/>
</dbReference>
<dbReference type="AlphaFoldDB" id="A0A6V7PL07"/>
<sequence length="183" mass="20582">MTCGRVVDSVPTYGSHPENRSLKLGAKVSKVKMVGCSRVGFSGKCTGTASSLYRNRKCTGTQRIFLPTRASGLRAQWFVTVHLPVYRYTIQTAVWQFLKDLFVIVAIPYNPPHLLAGTFVLQQRRRRGESPLHFPWYFLSFVGIFGGLIFLFCSFLLVGDISIMREVLDLGEELVEGKIFNPS</sequence>
<gene>
    <name evidence="2" type="ORF">CB5_LOCUS14730</name>
</gene>
<keyword evidence="1" id="KW-0812">Transmembrane</keyword>
<proteinExistence type="predicted"/>
<keyword evidence="1" id="KW-1133">Transmembrane helix</keyword>
<feature type="transmembrane region" description="Helical" evidence="1">
    <location>
        <begin position="134"/>
        <end position="158"/>
    </location>
</feature>
<accession>A0A6V7PL07</accession>
<organism evidence="2">
    <name type="scientific">Ananas comosus var. bracteatus</name>
    <name type="common">red pineapple</name>
    <dbReference type="NCBI Taxonomy" id="296719"/>
    <lineage>
        <taxon>Eukaryota</taxon>
        <taxon>Viridiplantae</taxon>
        <taxon>Streptophyta</taxon>
        <taxon>Embryophyta</taxon>
        <taxon>Tracheophyta</taxon>
        <taxon>Spermatophyta</taxon>
        <taxon>Magnoliopsida</taxon>
        <taxon>Liliopsida</taxon>
        <taxon>Poales</taxon>
        <taxon>Bromeliaceae</taxon>
        <taxon>Bromelioideae</taxon>
        <taxon>Ananas</taxon>
    </lineage>
</organism>